<feature type="domain" description="Phosphoribosyltransferase" evidence="2">
    <location>
        <begin position="200"/>
        <end position="258"/>
    </location>
</feature>
<dbReference type="Gene3D" id="3.40.50.2020">
    <property type="match status" value="1"/>
</dbReference>
<organism evidence="4 5">
    <name type="scientific">Methylobacterium isbiliense</name>
    <dbReference type="NCBI Taxonomy" id="315478"/>
    <lineage>
        <taxon>Bacteria</taxon>
        <taxon>Pseudomonadati</taxon>
        <taxon>Pseudomonadota</taxon>
        <taxon>Alphaproteobacteria</taxon>
        <taxon>Hyphomicrobiales</taxon>
        <taxon>Methylobacteriaceae</taxon>
        <taxon>Methylobacterium</taxon>
    </lineage>
</organism>
<dbReference type="SUPFAM" id="SSF53271">
    <property type="entry name" value="PRTase-like"/>
    <property type="match status" value="1"/>
</dbReference>
<dbReference type="InterPro" id="IPR051910">
    <property type="entry name" value="ComF/GntX_DNA_util-trans"/>
</dbReference>
<feature type="domain" description="Double zinc ribbon" evidence="3">
    <location>
        <begin position="31"/>
        <end position="76"/>
    </location>
</feature>
<gene>
    <name evidence="4" type="primary">prs_1</name>
    <name evidence="4" type="ORF">GMJLKIPL_1110</name>
</gene>
<evidence type="ECO:0000313" key="4">
    <source>
        <dbReference type="EMBL" id="GJD99194.1"/>
    </source>
</evidence>
<evidence type="ECO:0000313" key="5">
    <source>
        <dbReference type="Proteomes" id="UP001055153"/>
    </source>
</evidence>
<dbReference type="Pfam" id="PF00156">
    <property type="entry name" value="Pribosyltran"/>
    <property type="match status" value="1"/>
</dbReference>
<accession>A0ABQ4SBI0</accession>
<reference evidence="4" key="2">
    <citation type="submission" date="2021-08" db="EMBL/GenBank/DDBJ databases">
        <authorList>
            <person name="Tani A."/>
            <person name="Ola A."/>
            <person name="Ogura Y."/>
            <person name="Katsura K."/>
            <person name="Hayashi T."/>
        </authorList>
    </citation>
    <scope>NUCLEOTIDE SEQUENCE</scope>
    <source>
        <strain evidence="4">DSM 17168</strain>
    </source>
</reference>
<comment type="similarity">
    <text evidence="1">Belongs to the ComF/GntX family.</text>
</comment>
<proteinExistence type="inferred from homology"/>
<dbReference type="InterPro" id="IPR044005">
    <property type="entry name" value="DZR_2"/>
</dbReference>
<sequence length="269" mass="28732">MDETAILAEPGTARLLRRLAGAPRLAARAVVGLIYPPTCIACEGATGTPHALCPACWSGMRFIERPYCERLGTPFAVDLGVPGLLSPAALADPPVFARARAAARYDDTARRLVHRLKYEDRLDLAGPMGRMMARAGRDLLAEADVVVPVPLWRWRLWQRRFNQAALLARHAARASGVPVEPGLLARVRRTRPQVGLSRPARAENLQGVLRVPPAARARLLGRRVLLVDDVTTTGATANAAARALLRGGAAAVDVLTFACVVTDGLGPAA</sequence>
<evidence type="ECO:0000256" key="1">
    <source>
        <dbReference type="ARBA" id="ARBA00008007"/>
    </source>
</evidence>
<dbReference type="PANTHER" id="PTHR47505:SF1">
    <property type="entry name" value="DNA UTILIZATION PROTEIN YHGH"/>
    <property type="match status" value="1"/>
</dbReference>
<dbReference type="Proteomes" id="UP001055153">
    <property type="component" value="Unassembled WGS sequence"/>
</dbReference>
<name>A0ABQ4SBI0_9HYPH</name>
<dbReference type="EMBL" id="BPQQ01000011">
    <property type="protein sequence ID" value="GJD99194.1"/>
    <property type="molecule type" value="Genomic_DNA"/>
</dbReference>
<dbReference type="InterPro" id="IPR029057">
    <property type="entry name" value="PRTase-like"/>
</dbReference>
<evidence type="ECO:0000259" key="3">
    <source>
        <dbReference type="Pfam" id="PF18912"/>
    </source>
</evidence>
<keyword evidence="5" id="KW-1185">Reference proteome</keyword>
<comment type="caution">
    <text evidence="4">The sequence shown here is derived from an EMBL/GenBank/DDBJ whole genome shotgun (WGS) entry which is preliminary data.</text>
</comment>
<dbReference type="InterPro" id="IPR000836">
    <property type="entry name" value="PRTase_dom"/>
</dbReference>
<reference evidence="4" key="1">
    <citation type="journal article" date="2021" name="Front. Microbiol.">
        <title>Comprehensive Comparative Genomics and Phenotyping of Methylobacterium Species.</title>
        <authorList>
            <person name="Alessa O."/>
            <person name="Ogura Y."/>
            <person name="Fujitani Y."/>
            <person name="Takami H."/>
            <person name="Hayashi T."/>
            <person name="Sahin N."/>
            <person name="Tani A."/>
        </authorList>
    </citation>
    <scope>NUCLEOTIDE SEQUENCE</scope>
    <source>
        <strain evidence="4">DSM 17168</strain>
    </source>
</reference>
<dbReference type="Pfam" id="PF18912">
    <property type="entry name" value="DZR_2"/>
    <property type="match status" value="1"/>
</dbReference>
<protein>
    <submittedName>
        <fullName evidence="4">Ribose-phosphate pyrophosphokinase</fullName>
    </submittedName>
</protein>
<dbReference type="PANTHER" id="PTHR47505">
    <property type="entry name" value="DNA UTILIZATION PROTEIN YHGH"/>
    <property type="match status" value="1"/>
</dbReference>
<evidence type="ECO:0000259" key="2">
    <source>
        <dbReference type="Pfam" id="PF00156"/>
    </source>
</evidence>